<dbReference type="PANTHER" id="PTHR40761:SF1">
    <property type="entry name" value="CONSERVED INTEGRAL MEMBRANE ALANINE VALINE AND LEUCINE RICH PROTEIN-RELATED"/>
    <property type="match status" value="1"/>
</dbReference>
<sequence length="328" mass="33262">MSVWAIGSAFAGAFFFAFGSALQERDAVGAPGRTLARLSLLLHLLSRPRWLIGTASVAVGVGLHLFALSHGTLTVVQPIGVSALLFAVVFAAVLKGHRVHLGDVVASVAVMLGLTGLLLAFPHVSIAPDLSTTEAWVLLLSVVAVGVGGFAAAHWVHGARRALLLAVLAGLAMGATSAFARVLGYEATQDPASLIGWMTLAPIGLAVFGGLLIQNAYRTGYFAAAYATLMVMDPVTGVGIGALVLGEPLPGDLPARVVAAVSAVVAVAGTVGLARATRGTHPDPEPASEEGGARPGAPDATAPERGASEQRPGSSDTNLTTFFSGDHS</sequence>
<feature type="transmembrane region" description="Helical" evidence="2">
    <location>
        <begin position="101"/>
        <end position="123"/>
    </location>
</feature>
<dbReference type="AlphaFoldDB" id="A0A2T0PVA6"/>
<dbReference type="RefSeq" id="WP_170141116.1">
    <property type="nucleotide sequence ID" value="NZ_PVZC01000009.1"/>
</dbReference>
<feature type="region of interest" description="Disordered" evidence="1">
    <location>
        <begin position="276"/>
        <end position="328"/>
    </location>
</feature>
<keyword evidence="4" id="KW-1185">Reference proteome</keyword>
<feature type="transmembrane region" description="Helical" evidence="2">
    <location>
        <begin position="257"/>
        <end position="274"/>
    </location>
</feature>
<evidence type="ECO:0000256" key="2">
    <source>
        <dbReference type="SAM" id="Phobius"/>
    </source>
</evidence>
<feature type="transmembrane region" description="Helical" evidence="2">
    <location>
        <begin position="135"/>
        <end position="156"/>
    </location>
</feature>
<evidence type="ECO:0000313" key="3">
    <source>
        <dbReference type="EMBL" id="PRX95462.1"/>
    </source>
</evidence>
<dbReference type="EMBL" id="PVZC01000009">
    <property type="protein sequence ID" value="PRX95462.1"/>
    <property type="molecule type" value="Genomic_DNA"/>
</dbReference>
<feature type="transmembrane region" description="Helical" evidence="2">
    <location>
        <begin position="194"/>
        <end position="213"/>
    </location>
</feature>
<evidence type="ECO:0000256" key="1">
    <source>
        <dbReference type="SAM" id="MobiDB-lite"/>
    </source>
</evidence>
<dbReference type="Proteomes" id="UP000237846">
    <property type="component" value="Unassembled WGS sequence"/>
</dbReference>
<keyword evidence="2" id="KW-0812">Transmembrane</keyword>
<keyword evidence="2" id="KW-1133">Transmembrane helix</keyword>
<feature type="transmembrane region" description="Helical" evidence="2">
    <location>
        <begin position="163"/>
        <end position="182"/>
    </location>
</feature>
<feature type="transmembrane region" description="Helical" evidence="2">
    <location>
        <begin position="220"/>
        <end position="245"/>
    </location>
</feature>
<comment type="caution">
    <text evidence="3">The sequence shown here is derived from an EMBL/GenBank/DDBJ whole genome shotgun (WGS) entry which is preliminary data.</text>
</comment>
<dbReference type="PANTHER" id="PTHR40761">
    <property type="entry name" value="CONSERVED INTEGRAL MEMBRANE ALANINE VALINE AND LEUCINE RICH PROTEIN-RELATED"/>
    <property type="match status" value="1"/>
</dbReference>
<accession>A0A2T0PVA6</accession>
<proteinExistence type="predicted"/>
<evidence type="ECO:0000313" key="4">
    <source>
        <dbReference type="Proteomes" id="UP000237846"/>
    </source>
</evidence>
<organism evidence="3 4">
    <name type="scientific">Allonocardiopsis opalescens</name>
    <dbReference type="NCBI Taxonomy" id="1144618"/>
    <lineage>
        <taxon>Bacteria</taxon>
        <taxon>Bacillati</taxon>
        <taxon>Actinomycetota</taxon>
        <taxon>Actinomycetes</taxon>
        <taxon>Streptosporangiales</taxon>
        <taxon>Allonocardiopsis</taxon>
    </lineage>
</organism>
<reference evidence="3 4" key="1">
    <citation type="submission" date="2018-03" db="EMBL/GenBank/DDBJ databases">
        <title>Genomic Encyclopedia of Archaeal and Bacterial Type Strains, Phase II (KMG-II): from individual species to whole genera.</title>
        <authorList>
            <person name="Goeker M."/>
        </authorList>
    </citation>
    <scope>NUCLEOTIDE SEQUENCE [LARGE SCALE GENOMIC DNA]</scope>
    <source>
        <strain evidence="3 4">DSM 45601</strain>
    </source>
</reference>
<feature type="transmembrane region" description="Helical" evidence="2">
    <location>
        <begin position="6"/>
        <end position="23"/>
    </location>
</feature>
<feature type="transmembrane region" description="Helical" evidence="2">
    <location>
        <begin position="75"/>
        <end position="94"/>
    </location>
</feature>
<feature type="compositionally biased region" description="Polar residues" evidence="1">
    <location>
        <begin position="311"/>
        <end position="328"/>
    </location>
</feature>
<keyword evidence="2" id="KW-0472">Membrane</keyword>
<dbReference type="NCBIfam" id="NF038012">
    <property type="entry name" value="DMT_1"/>
    <property type="match status" value="1"/>
</dbReference>
<protein>
    <submittedName>
        <fullName evidence="3">Threonine/homoserine efflux transporter RhtA</fullName>
    </submittedName>
</protein>
<feature type="transmembrane region" description="Helical" evidence="2">
    <location>
        <begin position="50"/>
        <end position="69"/>
    </location>
</feature>
<name>A0A2T0PVA6_9ACTN</name>
<gene>
    <name evidence="3" type="ORF">CLV72_10970</name>
</gene>